<sequence length="642" mass="68456">MRVHFSASWIFQGWIGPLLVTIYSQGALSKPTCTHQQYLKDRRCCTKCGPGFYLFSECTGSIDTKCLPCGSNEYQPDWTNETKCLPQKFCDEGKGFKGERPDNRHAAVPCPCKDGLQCSPINCEYCEKIDPCGTGFGIERESESGRKTCVPCKKGYFSPDNSKEPCQLWTNCKGLGKSEKQPGTARADSVCGPLLPGPSSSWLLVCVLSVITVLCLVILLLFCYKDKLKILSVNLRSCVQNLKRTRIQQDTLAPLYHSGGAENKMGGENCTLCETTCLIGPAHTPSETPPTCPLDTPAARVELPSNKDMEEVREEEEDEGMGSEGSGEVESEGVSTLWAGSCVCVTSVREPLEVGENEDCSQAVSPGALGTCSCGEGEGRNLEREDKKDGGRGERAKVVENLQGRSLVRSCNGSTPISTPSSFVLPRMPSCEVHLPLTQATDSAPGKGEELSGLNGSVSPTPTAEAIPTSASSSFADTSVAPVTVGDGGSNLSCRTVGSVPDQGHSWSTGGGNKLPSGGSELECSPESLQLTEQALTSGQVTGNNNTTFISNGQVMNFSADVIVVYVSQTSLGQEGEGPDDAFGSPVQEQANERAPPFQSSAFSKSSDHSPPPSPGNSFTHNPLRQDDNIPVQEMPDEREVR</sequence>
<accession>A0ACC2H4I0</accession>
<dbReference type="Proteomes" id="UP001157502">
    <property type="component" value="Chromosome 6"/>
</dbReference>
<name>A0ACC2H4I0_DALPE</name>
<reference evidence="1" key="1">
    <citation type="submission" date="2021-05" db="EMBL/GenBank/DDBJ databases">
        <authorList>
            <person name="Pan Q."/>
            <person name="Jouanno E."/>
            <person name="Zahm M."/>
            <person name="Klopp C."/>
            <person name="Cabau C."/>
            <person name="Louis A."/>
            <person name="Berthelot C."/>
            <person name="Parey E."/>
            <person name="Roest Crollius H."/>
            <person name="Montfort J."/>
            <person name="Robinson-Rechavi M."/>
            <person name="Bouchez O."/>
            <person name="Lampietro C."/>
            <person name="Lopez Roques C."/>
            <person name="Donnadieu C."/>
            <person name="Postlethwait J."/>
            <person name="Bobe J."/>
            <person name="Dillon D."/>
            <person name="Chandos A."/>
            <person name="von Hippel F."/>
            <person name="Guiguen Y."/>
        </authorList>
    </citation>
    <scope>NUCLEOTIDE SEQUENCE</scope>
    <source>
        <strain evidence="1">YG-Jan2019</strain>
    </source>
</reference>
<protein>
    <submittedName>
        <fullName evidence="1">Uncharacterized protein</fullName>
    </submittedName>
</protein>
<evidence type="ECO:0000313" key="2">
    <source>
        <dbReference type="Proteomes" id="UP001157502"/>
    </source>
</evidence>
<comment type="caution">
    <text evidence="1">The sequence shown here is derived from an EMBL/GenBank/DDBJ whole genome shotgun (WGS) entry which is preliminary data.</text>
</comment>
<evidence type="ECO:0000313" key="1">
    <source>
        <dbReference type="EMBL" id="KAJ8010819.1"/>
    </source>
</evidence>
<proteinExistence type="predicted"/>
<gene>
    <name evidence="1" type="ORF">DPEC_G00079090</name>
</gene>
<dbReference type="EMBL" id="CM055733">
    <property type="protein sequence ID" value="KAJ8010819.1"/>
    <property type="molecule type" value="Genomic_DNA"/>
</dbReference>
<keyword evidence="2" id="KW-1185">Reference proteome</keyword>
<organism evidence="1 2">
    <name type="scientific">Dallia pectoralis</name>
    <name type="common">Alaska blackfish</name>
    <dbReference type="NCBI Taxonomy" id="75939"/>
    <lineage>
        <taxon>Eukaryota</taxon>
        <taxon>Metazoa</taxon>
        <taxon>Chordata</taxon>
        <taxon>Craniata</taxon>
        <taxon>Vertebrata</taxon>
        <taxon>Euteleostomi</taxon>
        <taxon>Actinopterygii</taxon>
        <taxon>Neopterygii</taxon>
        <taxon>Teleostei</taxon>
        <taxon>Protacanthopterygii</taxon>
        <taxon>Esociformes</taxon>
        <taxon>Umbridae</taxon>
        <taxon>Dallia</taxon>
    </lineage>
</organism>